<dbReference type="InterPro" id="IPR044830">
    <property type="entry name" value="HD-Zip_III"/>
</dbReference>
<dbReference type="Pfam" id="PF16491">
    <property type="entry name" value="Peptidase_M48_N"/>
    <property type="match status" value="1"/>
</dbReference>
<comment type="caution">
    <text evidence="2">The sequence shown here is derived from an EMBL/GenBank/DDBJ whole genome shotgun (WGS) entry which is preliminary data.</text>
</comment>
<proteinExistence type="predicted"/>
<evidence type="ECO:0000259" key="1">
    <source>
        <dbReference type="Pfam" id="PF16491"/>
    </source>
</evidence>
<dbReference type="InterPro" id="IPR032456">
    <property type="entry name" value="Peptidase_M48_N"/>
</dbReference>
<feature type="domain" description="CAAX prenyl protease 1 N-terminal" evidence="1">
    <location>
        <begin position="11"/>
        <end position="35"/>
    </location>
</feature>
<dbReference type="GO" id="GO:0003700">
    <property type="term" value="F:DNA-binding transcription factor activity"/>
    <property type="evidence" value="ECO:0007669"/>
    <property type="project" value="InterPro"/>
</dbReference>
<dbReference type="AlphaFoldDB" id="A0AAW1Y393"/>
<reference evidence="2 3" key="1">
    <citation type="journal article" date="2023" name="G3 (Bethesda)">
        <title>A chromosome-length genome assembly and annotation of blackberry (Rubus argutus, cv. 'Hillquist').</title>
        <authorList>
            <person name="Bruna T."/>
            <person name="Aryal R."/>
            <person name="Dudchenko O."/>
            <person name="Sargent D.J."/>
            <person name="Mead D."/>
            <person name="Buti M."/>
            <person name="Cavallini A."/>
            <person name="Hytonen T."/>
            <person name="Andres J."/>
            <person name="Pham M."/>
            <person name="Weisz D."/>
            <person name="Mascagni F."/>
            <person name="Usai G."/>
            <person name="Natali L."/>
            <person name="Bassil N."/>
            <person name="Fernandez G.E."/>
            <person name="Lomsadze A."/>
            <person name="Armour M."/>
            <person name="Olukolu B."/>
            <person name="Poorten T."/>
            <person name="Britton C."/>
            <person name="Davik J."/>
            <person name="Ashrafi H."/>
            <person name="Aiden E.L."/>
            <person name="Borodovsky M."/>
            <person name="Worthington M."/>
        </authorList>
    </citation>
    <scope>NUCLEOTIDE SEQUENCE [LARGE SCALE GENOMIC DNA]</scope>
    <source>
        <strain evidence="2">PI 553951</strain>
    </source>
</reference>
<gene>
    <name evidence="2" type="ORF">M0R45_008994</name>
</gene>
<keyword evidence="3" id="KW-1185">Reference proteome</keyword>
<evidence type="ECO:0000313" key="2">
    <source>
        <dbReference type="EMBL" id="KAK9943384.1"/>
    </source>
</evidence>
<protein>
    <recommendedName>
        <fullName evidence="1">CAAX prenyl protease 1 N-terminal domain-containing protein</fullName>
    </recommendedName>
</protein>
<dbReference type="EMBL" id="JBEDUW010000002">
    <property type="protein sequence ID" value="KAK9943384.1"/>
    <property type="molecule type" value="Genomic_DNA"/>
</dbReference>
<sequence>MQSSLSSIRVAKIIDLSFSLYSTFVVEARHGFNKKFEFPSWSVPMSSRPALKLPSVASLRILKDLPSWLSDCRSVDVLNVLPTANGGTIELLYMQVESKYTGHVG</sequence>
<accession>A0AAW1Y393</accession>
<dbReference type="PANTHER" id="PTHR45950">
    <property type="entry name" value="HOMEOBOX-LEUCINE ZIPPER PROTEIN ATHB-14"/>
    <property type="match status" value="1"/>
</dbReference>
<evidence type="ECO:0000313" key="3">
    <source>
        <dbReference type="Proteomes" id="UP001457282"/>
    </source>
</evidence>
<dbReference type="Proteomes" id="UP001457282">
    <property type="component" value="Unassembled WGS sequence"/>
</dbReference>
<name>A0AAW1Y393_RUBAR</name>
<dbReference type="PANTHER" id="PTHR45950:SF1">
    <property type="entry name" value="HOMEOBOX-LEUCINE ZIPPER PROTEIN ATHB-15"/>
    <property type="match status" value="1"/>
</dbReference>
<organism evidence="2 3">
    <name type="scientific">Rubus argutus</name>
    <name type="common">Southern blackberry</name>
    <dbReference type="NCBI Taxonomy" id="59490"/>
    <lineage>
        <taxon>Eukaryota</taxon>
        <taxon>Viridiplantae</taxon>
        <taxon>Streptophyta</taxon>
        <taxon>Embryophyta</taxon>
        <taxon>Tracheophyta</taxon>
        <taxon>Spermatophyta</taxon>
        <taxon>Magnoliopsida</taxon>
        <taxon>eudicotyledons</taxon>
        <taxon>Gunneridae</taxon>
        <taxon>Pentapetalae</taxon>
        <taxon>rosids</taxon>
        <taxon>fabids</taxon>
        <taxon>Rosales</taxon>
        <taxon>Rosaceae</taxon>
        <taxon>Rosoideae</taxon>
        <taxon>Rosoideae incertae sedis</taxon>
        <taxon>Rubus</taxon>
    </lineage>
</organism>